<protein>
    <recommendedName>
        <fullName evidence="1">HNH nuclease domain-containing protein</fullName>
    </recommendedName>
</protein>
<evidence type="ECO:0000313" key="3">
    <source>
        <dbReference type="Proteomes" id="UP000039660"/>
    </source>
</evidence>
<dbReference type="Pfam" id="PF13391">
    <property type="entry name" value="HNH_2"/>
    <property type="match status" value="1"/>
</dbReference>
<reference evidence="2 3" key="1">
    <citation type="submission" date="2014-08" db="EMBL/GenBank/DDBJ databases">
        <authorList>
            <person name="Chen Y.-H."/>
        </authorList>
    </citation>
    <scope>NUCLEOTIDE SEQUENCE [LARGE SCALE GENOMIC DNA]</scope>
</reference>
<gene>
    <name evidence="2" type="ORF">NGAL_HAMBI1189_38430</name>
</gene>
<sequence>MAKAILTTKVDPTYDDLPEQRYHFPRTYLRQVEAARGDWIVYYEPRRPSGDLMKTGGKQAYFATARVVDIIEDPSKPDHFYALIDDFLPFDHAVPFKEADHYYESGLRKDDGSTNKGAFGRAVRNISDAEYDLILAAGFAHVLGKRDRERPAPDPVERARIGFGDNPQMPFEIDRVDRRIVSQVLQRPFRDRAFSVAIKSAYQDTCAVTGLKLINGGGRSEVQAAHIRPVADGGPDSVRNGMALSGTVHWMFDRGLISIDDDYSLLIAESDVPDTITRLINSERRLLVPTRADERPHSQFLQYHRQRVFKG</sequence>
<evidence type="ECO:0000259" key="1">
    <source>
        <dbReference type="Pfam" id="PF13391"/>
    </source>
</evidence>
<dbReference type="Proteomes" id="UP000039660">
    <property type="component" value="Unassembled WGS sequence"/>
</dbReference>
<evidence type="ECO:0000313" key="2">
    <source>
        <dbReference type="EMBL" id="CDZ51189.1"/>
    </source>
</evidence>
<name>A0A0T7GV86_NEOGA</name>
<dbReference type="InterPro" id="IPR003615">
    <property type="entry name" value="HNH_nuc"/>
</dbReference>
<accession>A0A0T7GV86</accession>
<dbReference type="AlphaFoldDB" id="A0A0T7GV86"/>
<organism evidence="2 3">
    <name type="scientific">Neorhizobium galegae bv. officinalis</name>
    <dbReference type="NCBI Taxonomy" id="323656"/>
    <lineage>
        <taxon>Bacteria</taxon>
        <taxon>Pseudomonadati</taxon>
        <taxon>Pseudomonadota</taxon>
        <taxon>Alphaproteobacteria</taxon>
        <taxon>Hyphomicrobiales</taxon>
        <taxon>Rhizobiaceae</taxon>
        <taxon>Rhizobium/Agrobacterium group</taxon>
        <taxon>Neorhizobium</taxon>
    </lineage>
</organism>
<feature type="domain" description="HNH nuclease" evidence="1">
    <location>
        <begin position="206"/>
        <end position="260"/>
    </location>
</feature>
<proteinExistence type="predicted"/>
<dbReference type="EMBL" id="CCRK01000009">
    <property type="protein sequence ID" value="CDZ51189.1"/>
    <property type="molecule type" value="Genomic_DNA"/>
</dbReference>
<dbReference type="RefSeq" id="WP_046636754.1">
    <property type="nucleotide sequence ID" value="NZ_CCRK01000009.1"/>
</dbReference>